<gene>
    <name evidence="1" type="ORF">SAMN06296416_101523</name>
</gene>
<dbReference type="OrthoDB" id="10007372at2"/>
<name>A0A286CXX1_9GAMM</name>
<evidence type="ECO:0008006" key="3">
    <source>
        <dbReference type="Google" id="ProtNLM"/>
    </source>
</evidence>
<dbReference type="EMBL" id="OCND01000001">
    <property type="protein sequence ID" value="SOD51240.1"/>
    <property type="molecule type" value="Genomic_DNA"/>
</dbReference>
<sequence>MKHLPILATLLFLTACTAGSDDSRPSKKFKAESLDVTASSDTAPVMSAQERFRDAFLAEVGQLRPNWNDIELLESDNRSYRFAINYREDASIGGYEEVAADTKHVARAALRTLVAQGRNPAKEWIAVHVHARQPAGTGETGQALTRVLGKSHYDSNADQVIFTFPK</sequence>
<keyword evidence="2" id="KW-1185">Reference proteome</keyword>
<dbReference type="PROSITE" id="PS51257">
    <property type="entry name" value="PROKAR_LIPOPROTEIN"/>
    <property type="match status" value="1"/>
</dbReference>
<evidence type="ECO:0000313" key="2">
    <source>
        <dbReference type="Proteomes" id="UP000219374"/>
    </source>
</evidence>
<proteinExistence type="predicted"/>
<protein>
    <recommendedName>
        <fullName evidence="3">Lipoprotein</fullName>
    </recommendedName>
</protein>
<dbReference type="AlphaFoldDB" id="A0A286CXX1"/>
<accession>A0A286CXX1</accession>
<evidence type="ECO:0000313" key="1">
    <source>
        <dbReference type="EMBL" id="SOD51240.1"/>
    </source>
</evidence>
<reference evidence="1 2" key="1">
    <citation type="submission" date="2017-09" db="EMBL/GenBank/DDBJ databases">
        <authorList>
            <person name="Ehlers B."/>
            <person name="Leendertz F.H."/>
        </authorList>
    </citation>
    <scope>NUCLEOTIDE SEQUENCE [LARGE SCALE GENOMIC DNA]</scope>
    <source>
        <strain evidence="1 2">CGMCC 1.10978</strain>
    </source>
</reference>
<dbReference type="RefSeq" id="WP_097120306.1">
    <property type="nucleotide sequence ID" value="NZ_OCND01000001.1"/>
</dbReference>
<organism evidence="1 2">
    <name type="scientific">Pseudoxanthomonas wuyuanensis</name>
    <dbReference type="NCBI Taxonomy" id="1073196"/>
    <lineage>
        <taxon>Bacteria</taxon>
        <taxon>Pseudomonadati</taxon>
        <taxon>Pseudomonadota</taxon>
        <taxon>Gammaproteobacteria</taxon>
        <taxon>Lysobacterales</taxon>
        <taxon>Lysobacteraceae</taxon>
        <taxon>Pseudoxanthomonas</taxon>
    </lineage>
</organism>
<dbReference type="Proteomes" id="UP000219374">
    <property type="component" value="Unassembled WGS sequence"/>
</dbReference>